<name>A0A6J5QQZ6_9CAUD</name>
<feature type="domain" description="Peptidase S74" evidence="4">
    <location>
        <begin position="419"/>
        <end position="523"/>
    </location>
</feature>
<evidence type="ECO:0000313" key="6">
    <source>
        <dbReference type="EMBL" id="CAB4183931.1"/>
    </source>
</evidence>
<dbReference type="InterPro" id="IPR012334">
    <property type="entry name" value="Pectin_lyas_fold"/>
</dbReference>
<evidence type="ECO:0000259" key="4">
    <source>
        <dbReference type="PROSITE" id="PS51688"/>
    </source>
</evidence>
<organism evidence="6">
    <name type="scientific">uncultured Caudovirales phage</name>
    <dbReference type="NCBI Taxonomy" id="2100421"/>
    <lineage>
        <taxon>Viruses</taxon>
        <taxon>Duplodnaviria</taxon>
        <taxon>Heunggongvirae</taxon>
        <taxon>Uroviricota</taxon>
        <taxon>Caudoviricetes</taxon>
        <taxon>Peduoviridae</taxon>
        <taxon>Maltschvirus</taxon>
        <taxon>Maltschvirus maltsch</taxon>
    </lineage>
</organism>
<gene>
    <name evidence="6" type="ORF">UFOVP1108_21</name>
    <name evidence="7" type="ORF">UFOVP1377_25</name>
    <name evidence="8" type="ORF">UFOVP1472_26</name>
    <name evidence="9" type="ORF">UFOVP1559_12</name>
    <name evidence="5" type="ORF">UFOVP604_21</name>
</gene>
<evidence type="ECO:0000256" key="1">
    <source>
        <dbReference type="ARBA" id="ARBA00004328"/>
    </source>
</evidence>
<dbReference type="Pfam" id="PF13884">
    <property type="entry name" value="Peptidase_S74"/>
    <property type="match status" value="1"/>
</dbReference>
<evidence type="ECO:0000256" key="2">
    <source>
        <dbReference type="ARBA" id="ARBA00022732"/>
    </source>
</evidence>
<sequence>MSLTKASYSMITGAPANVLDFGAVGDGTTDETSAIQAAINSVKATGGTVYFPKGNYLVNTTLNLNDVRGIRLLGEGVQTSSYTGSVIQFAASTGTYIVDGRSAQGLVFENLSFRQTNNSFTGYVFDFSHSTAYDAAYINFNQCAFRTTSLASTINITNAIITYIEKCHFGGGLHAIVNDGTYANVLTVTGCTTDQGYGTPIISNTGYCDAWVIQGNTFEPLNNGSAAAVKFIGEIDGLSYVGNYHGDADTTGEWLTLAGKVNSATIQNNFFSAGNAGISFSGVSSFFGVNIIANTFSTAAKGIDLSTANVYGDICQNYFYLINTPLTGTPLVGRYQTSNADAMNYAGSQILSGSVVNGVGGTVSGSIWSVFTGNNVGVTIQGVTSGNEIIIGKDSTQNVFKVLSNGNVQNLNNVYAAISDSKLKENIVDSPPKLDQLCQVRIVNYNLKGDESKAKLIGVVAQELESVFPGLVEENKDIKFDENNNEIDLGTTTKSVKYSVFVPLLIKAIQELKAEFEEYKASHP</sequence>
<keyword evidence="2" id="KW-1227">Viral tail protein</keyword>
<comment type="subcellular location">
    <subcellularLocation>
        <location evidence="1">Virion</location>
    </subcellularLocation>
</comment>
<dbReference type="EMBL" id="LR798412">
    <property type="protein sequence ID" value="CAB5229813.1"/>
    <property type="molecule type" value="Genomic_DNA"/>
</dbReference>
<evidence type="ECO:0000313" key="7">
    <source>
        <dbReference type="EMBL" id="CAB4202464.1"/>
    </source>
</evidence>
<dbReference type="Gene3D" id="2.160.20.10">
    <property type="entry name" value="Single-stranded right-handed beta-helix, Pectin lyase-like"/>
    <property type="match status" value="1"/>
</dbReference>
<dbReference type="EMBL" id="LR797051">
    <property type="protein sequence ID" value="CAB4183931.1"/>
    <property type="molecule type" value="Genomic_DNA"/>
</dbReference>
<evidence type="ECO:0000256" key="3">
    <source>
        <dbReference type="ARBA" id="ARBA00022844"/>
    </source>
</evidence>
<reference evidence="6" key="1">
    <citation type="submission" date="2020-05" db="EMBL/GenBank/DDBJ databases">
        <authorList>
            <person name="Chiriac C."/>
            <person name="Salcher M."/>
            <person name="Ghai R."/>
            <person name="Kavagutti S V."/>
        </authorList>
    </citation>
    <scope>NUCLEOTIDE SEQUENCE</scope>
</reference>
<dbReference type="PROSITE" id="PS51688">
    <property type="entry name" value="ICA"/>
    <property type="match status" value="1"/>
</dbReference>
<evidence type="ECO:0000313" key="5">
    <source>
        <dbReference type="EMBL" id="CAB4152660.1"/>
    </source>
</evidence>
<dbReference type="EMBL" id="LR797320">
    <property type="protein sequence ID" value="CAB4202464.1"/>
    <property type="molecule type" value="Genomic_DNA"/>
</dbReference>
<keyword evidence="3" id="KW-0946">Virion</keyword>
<dbReference type="GO" id="GO:0098015">
    <property type="term" value="C:virus tail"/>
    <property type="evidence" value="ECO:0007669"/>
    <property type="project" value="UniProtKB-KW"/>
</dbReference>
<evidence type="ECO:0000313" key="9">
    <source>
        <dbReference type="EMBL" id="CAB5229813.1"/>
    </source>
</evidence>
<dbReference type="EMBL" id="LR797426">
    <property type="protein sequence ID" value="CAB4215613.1"/>
    <property type="molecule type" value="Genomic_DNA"/>
</dbReference>
<dbReference type="GO" id="GO:0019058">
    <property type="term" value="P:viral life cycle"/>
    <property type="evidence" value="ECO:0007669"/>
    <property type="project" value="UniProtKB-ARBA"/>
</dbReference>
<dbReference type="Pfam" id="PF12708">
    <property type="entry name" value="Pect-lyase_RHGA_epim"/>
    <property type="match status" value="1"/>
</dbReference>
<protein>
    <submittedName>
        <fullName evidence="6">Intramolecular chaperone auto-processing domain containing protein</fullName>
    </submittedName>
</protein>
<dbReference type="GO" id="GO:0051701">
    <property type="term" value="P:biological process involved in interaction with host"/>
    <property type="evidence" value="ECO:0007669"/>
    <property type="project" value="UniProtKB-ARBA"/>
</dbReference>
<dbReference type="InterPro" id="IPR030392">
    <property type="entry name" value="S74_ICA"/>
</dbReference>
<proteinExistence type="predicted"/>
<dbReference type="InterPro" id="IPR024535">
    <property type="entry name" value="RHGA/B-epi-like_pectate_lyase"/>
</dbReference>
<accession>A0A6J5QQZ6</accession>
<dbReference type="InterPro" id="IPR011050">
    <property type="entry name" value="Pectin_lyase_fold/virulence"/>
</dbReference>
<dbReference type="EMBL" id="LR796580">
    <property type="protein sequence ID" value="CAB4152660.1"/>
    <property type="molecule type" value="Genomic_DNA"/>
</dbReference>
<dbReference type="SUPFAM" id="SSF51126">
    <property type="entry name" value="Pectin lyase-like"/>
    <property type="match status" value="1"/>
</dbReference>
<evidence type="ECO:0000313" key="8">
    <source>
        <dbReference type="EMBL" id="CAB4215613.1"/>
    </source>
</evidence>